<comment type="subunit">
    <text evidence="7">Homodimer.</text>
</comment>
<keyword evidence="7 8" id="KW-0413">Isomerase</keyword>
<sequence length="189" mass="21361">MLDISPLGGLPEVKVIRPQRFMDERGFFSETWNEEAMREAGLDLHFVQDNHSLSRTKGTLRGLHFQSPPFEQAKLVRVVRGSVLDAVVDIRHGSPTFGHHVSTVISVDAWNQILVPVGFVHGFVTLEPDTEVVYKVTNLYSREHDKGVRWNDPELGIDWGVSEAEAVLSEKDRNQPLLKQLDVDFVYTG</sequence>
<dbReference type="Gene3D" id="2.60.120.10">
    <property type="entry name" value="Jelly Rolls"/>
    <property type="match status" value="1"/>
</dbReference>
<proteinExistence type="inferred from homology"/>
<organism evidence="8 9">
    <name type="scientific">Propylenella binzhouense</name>
    <dbReference type="NCBI Taxonomy" id="2555902"/>
    <lineage>
        <taxon>Bacteria</taxon>
        <taxon>Pseudomonadati</taxon>
        <taxon>Pseudomonadota</taxon>
        <taxon>Alphaproteobacteria</taxon>
        <taxon>Hyphomicrobiales</taxon>
        <taxon>Propylenellaceae</taxon>
        <taxon>Propylenella</taxon>
    </lineage>
</organism>
<evidence type="ECO:0000256" key="5">
    <source>
        <dbReference type="PIRSR" id="PIRSR600888-1"/>
    </source>
</evidence>
<evidence type="ECO:0000256" key="7">
    <source>
        <dbReference type="RuleBase" id="RU364069"/>
    </source>
</evidence>
<evidence type="ECO:0000256" key="2">
    <source>
        <dbReference type="ARBA" id="ARBA00001997"/>
    </source>
</evidence>
<feature type="site" description="Participates in a stacking interaction with the thymidine ring of dTDP-4-oxo-6-deoxyglucose" evidence="6">
    <location>
        <position position="140"/>
    </location>
</feature>
<protein>
    <recommendedName>
        <fullName evidence="4 7">dTDP-4-dehydrorhamnose 3,5-epimerase</fullName>
        <ecNumber evidence="3 7">5.1.3.13</ecNumber>
    </recommendedName>
    <alternativeName>
        <fullName evidence="7">Thymidine diphospho-4-keto-rhamnose 3,5-epimerase</fullName>
    </alternativeName>
</protein>
<comment type="function">
    <text evidence="2 7">Catalyzes the epimerization of the C3' and C5'positions of dTDP-6-deoxy-D-xylo-4-hexulose, forming dTDP-6-deoxy-L-lyxo-4-hexulose.</text>
</comment>
<name>A0A964T244_9HYPH</name>
<comment type="caution">
    <text evidence="8">The sequence shown here is derived from an EMBL/GenBank/DDBJ whole genome shotgun (WGS) entry which is preliminary data.</text>
</comment>
<keyword evidence="9" id="KW-1185">Reference proteome</keyword>
<gene>
    <name evidence="8" type="primary">rfbC</name>
    <name evidence="8" type="ORF">E4O86_04990</name>
</gene>
<evidence type="ECO:0000313" key="9">
    <source>
        <dbReference type="Proteomes" id="UP000773614"/>
    </source>
</evidence>
<dbReference type="InterPro" id="IPR011051">
    <property type="entry name" value="RmlC_Cupin_sf"/>
</dbReference>
<evidence type="ECO:0000256" key="3">
    <source>
        <dbReference type="ARBA" id="ARBA00012098"/>
    </source>
</evidence>
<accession>A0A964T244</accession>
<evidence type="ECO:0000256" key="4">
    <source>
        <dbReference type="ARBA" id="ARBA00019595"/>
    </source>
</evidence>
<dbReference type="EC" id="5.1.3.13" evidence="3 7"/>
<dbReference type="Pfam" id="PF00908">
    <property type="entry name" value="dTDP_sugar_isom"/>
    <property type="match status" value="1"/>
</dbReference>
<dbReference type="NCBIfam" id="TIGR01221">
    <property type="entry name" value="rmlC"/>
    <property type="match status" value="1"/>
</dbReference>
<dbReference type="EMBL" id="SPKJ01000009">
    <property type="protein sequence ID" value="MYZ47066.1"/>
    <property type="molecule type" value="Genomic_DNA"/>
</dbReference>
<dbReference type="GO" id="GO:0019305">
    <property type="term" value="P:dTDP-rhamnose biosynthetic process"/>
    <property type="evidence" value="ECO:0007669"/>
    <property type="project" value="UniProtKB-UniRule"/>
</dbReference>
<dbReference type="PANTHER" id="PTHR21047">
    <property type="entry name" value="DTDP-6-DEOXY-D-GLUCOSE-3,5 EPIMERASE"/>
    <property type="match status" value="1"/>
</dbReference>
<dbReference type="InterPro" id="IPR014710">
    <property type="entry name" value="RmlC-like_jellyroll"/>
</dbReference>
<evidence type="ECO:0000256" key="6">
    <source>
        <dbReference type="PIRSR" id="PIRSR600888-3"/>
    </source>
</evidence>
<dbReference type="OrthoDB" id="9800680at2"/>
<reference evidence="8" key="1">
    <citation type="submission" date="2019-03" db="EMBL/GenBank/DDBJ databases">
        <title>Afifella sp. nov., isolated from activated sludge.</title>
        <authorList>
            <person name="Li Q."/>
            <person name="Liu Y."/>
        </authorList>
    </citation>
    <scope>NUCLEOTIDE SEQUENCE</scope>
    <source>
        <strain evidence="8">L72</strain>
    </source>
</reference>
<dbReference type="RefSeq" id="WP_161139416.1">
    <property type="nucleotide sequence ID" value="NZ_SPKJ01000009.1"/>
</dbReference>
<dbReference type="InterPro" id="IPR000888">
    <property type="entry name" value="RmlC-like"/>
</dbReference>
<dbReference type="AlphaFoldDB" id="A0A964T244"/>
<dbReference type="CDD" id="cd00438">
    <property type="entry name" value="cupin_RmlC"/>
    <property type="match status" value="1"/>
</dbReference>
<feature type="active site" description="Proton donor" evidence="5">
    <location>
        <position position="134"/>
    </location>
</feature>
<dbReference type="Proteomes" id="UP000773614">
    <property type="component" value="Unassembled WGS sequence"/>
</dbReference>
<comment type="catalytic activity">
    <reaction evidence="1 7">
        <text>dTDP-4-dehydro-6-deoxy-alpha-D-glucose = dTDP-4-dehydro-beta-L-rhamnose</text>
        <dbReference type="Rhea" id="RHEA:16969"/>
        <dbReference type="ChEBI" id="CHEBI:57649"/>
        <dbReference type="ChEBI" id="CHEBI:62830"/>
        <dbReference type="EC" id="5.1.3.13"/>
    </reaction>
</comment>
<dbReference type="GO" id="GO:0005829">
    <property type="term" value="C:cytosol"/>
    <property type="evidence" value="ECO:0007669"/>
    <property type="project" value="TreeGrafter"/>
</dbReference>
<dbReference type="SUPFAM" id="SSF51182">
    <property type="entry name" value="RmlC-like cupins"/>
    <property type="match status" value="1"/>
</dbReference>
<comment type="similarity">
    <text evidence="7">Belongs to the dTDP-4-dehydrorhamnose 3,5-epimerase family.</text>
</comment>
<comment type="pathway">
    <text evidence="7">Carbohydrate biosynthesis; dTDP-L-rhamnose biosynthesis.</text>
</comment>
<dbReference type="GO" id="GO:0000271">
    <property type="term" value="P:polysaccharide biosynthetic process"/>
    <property type="evidence" value="ECO:0007669"/>
    <property type="project" value="TreeGrafter"/>
</dbReference>
<evidence type="ECO:0000313" key="8">
    <source>
        <dbReference type="EMBL" id="MYZ47066.1"/>
    </source>
</evidence>
<dbReference type="PANTHER" id="PTHR21047:SF2">
    <property type="entry name" value="THYMIDINE DIPHOSPHO-4-KETO-RHAMNOSE 3,5-EPIMERASE"/>
    <property type="match status" value="1"/>
</dbReference>
<dbReference type="GO" id="GO:0008830">
    <property type="term" value="F:dTDP-4-dehydrorhamnose 3,5-epimerase activity"/>
    <property type="evidence" value="ECO:0007669"/>
    <property type="project" value="UniProtKB-UniRule"/>
</dbReference>
<feature type="active site" description="Proton acceptor" evidence="5">
    <location>
        <position position="64"/>
    </location>
</feature>
<evidence type="ECO:0000256" key="1">
    <source>
        <dbReference type="ARBA" id="ARBA00001298"/>
    </source>
</evidence>